<dbReference type="EMBL" id="CP025612">
    <property type="protein sequence ID" value="AUN32671.1"/>
    <property type="molecule type" value="Genomic_DNA"/>
</dbReference>
<protein>
    <submittedName>
        <fullName evidence="1">Uncharacterized protein</fullName>
    </submittedName>
</protein>
<sequence>MMPIRTITAIWPLAIAVYHGPASLDDYLAHLAQWNLWFARGQRFMVLRVFMDDAALEQADGVARATKQWLVDGAGGTVRSQVDAMVNIVPPSAYARMAALSVEKVFGIPGLIAAGLPDGLDWLRSRFPEFEIWEHVETVVQDCTGTTLSKGTIM</sequence>
<name>A0A2K9NHY3_9PROT</name>
<dbReference type="OrthoDB" id="7352256at2"/>
<dbReference type="Proteomes" id="UP000234752">
    <property type="component" value="Chromosome eg_2"/>
</dbReference>
<dbReference type="AlphaFoldDB" id="A0A2K9NHY3"/>
<gene>
    <name evidence="1" type="ORF">C0V82_20345</name>
</gene>
<reference evidence="1 2" key="1">
    <citation type="submission" date="2017-12" db="EMBL/GenBank/DDBJ databases">
        <title>Genomes of bacteria within cyanobacterial aggregates.</title>
        <authorList>
            <person name="Cai H."/>
        </authorList>
    </citation>
    <scope>NUCLEOTIDE SEQUENCE [LARGE SCALE GENOMIC DNA]</scope>
    <source>
        <strain evidence="1 2">TH16</strain>
    </source>
</reference>
<evidence type="ECO:0000313" key="2">
    <source>
        <dbReference type="Proteomes" id="UP000234752"/>
    </source>
</evidence>
<organism evidence="1 2">
    <name type="scientific">Niveispirillum cyanobacteriorum</name>
    <dbReference type="NCBI Taxonomy" id="1612173"/>
    <lineage>
        <taxon>Bacteria</taxon>
        <taxon>Pseudomonadati</taxon>
        <taxon>Pseudomonadota</taxon>
        <taxon>Alphaproteobacteria</taxon>
        <taxon>Rhodospirillales</taxon>
        <taxon>Azospirillaceae</taxon>
        <taxon>Niveispirillum</taxon>
    </lineage>
</organism>
<proteinExistence type="predicted"/>
<accession>A0A2K9NHY3</accession>
<dbReference type="KEGG" id="ncb:C0V82_20345"/>
<dbReference type="RefSeq" id="WP_102114204.1">
    <property type="nucleotide sequence ID" value="NZ_BMGN01000010.1"/>
</dbReference>
<keyword evidence="2" id="KW-1185">Reference proteome</keyword>
<evidence type="ECO:0000313" key="1">
    <source>
        <dbReference type="EMBL" id="AUN32671.1"/>
    </source>
</evidence>